<dbReference type="RefSeq" id="WP_109021427.1">
    <property type="nucleotide sequence ID" value="NZ_AP025028.1"/>
</dbReference>
<dbReference type="CDD" id="cd16148">
    <property type="entry name" value="sulfatase_like"/>
    <property type="match status" value="1"/>
</dbReference>
<evidence type="ECO:0000313" key="3">
    <source>
        <dbReference type="Proteomes" id="UP000245263"/>
    </source>
</evidence>
<evidence type="ECO:0000259" key="1">
    <source>
        <dbReference type="Pfam" id="PF00884"/>
    </source>
</evidence>
<dbReference type="Proteomes" id="UP000245263">
    <property type="component" value="Chromosome 1"/>
</dbReference>
<feature type="domain" description="Sulfatase N-terminal" evidence="1">
    <location>
        <begin position="205"/>
        <end position="504"/>
    </location>
</feature>
<evidence type="ECO:0000313" key="2">
    <source>
        <dbReference type="EMBL" id="BDA80380.1"/>
    </source>
</evidence>
<dbReference type="PANTHER" id="PTHR43751:SF3">
    <property type="entry name" value="SULFATASE N-TERMINAL DOMAIN-CONTAINING PROTEIN"/>
    <property type="match status" value="1"/>
</dbReference>
<keyword evidence="3" id="KW-1185">Reference proteome</keyword>
<dbReference type="InterPro" id="IPR000917">
    <property type="entry name" value="Sulfatase_N"/>
</dbReference>
<gene>
    <name evidence="2" type="ORF">LPTSP3_g33100</name>
</gene>
<organism evidence="2 3">
    <name type="scientific">Leptospira kobayashii</name>
    <dbReference type="NCBI Taxonomy" id="1917830"/>
    <lineage>
        <taxon>Bacteria</taxon>
        <taxon>Pseudomonadati</taxon>
        <taxon>Spirochaetota</taxon>
        <taxon>Spirochaetia</taxon>
        <taxon>Leptospirales</taxon>
        <taxon>Leptospiraceae</taxon>
        <taxon>Leptospira</taxon>
    </lineage>
</organism>
<dbReference type="InterPro" id="IPR017850">
    <property type="entry name" value="Alkaline_phosphatase_core_sf"/>
</dbReference>
<accession>A0ABM7UMR7</accession>
<proteinExistence type="predicted"/>
<dbReference type="EMBL" id="AP025028">
    <property type="protein sequence ID" value="BDA80380.1"/>
    <property type="molecule type" value="Genomic_DNA"/>
</dbReference>
<protein>
    <submittedName>
        <fullName evidence="2">Sulfatase</fullName>
    </submittedName>
</protein>
<dbReference type="Gene3D" id="3.40.720.10">
    <property type="entry name" value="Alkaline Phosphatase, subunit A"/>
    <property type="match status" value="2"/>
</dbReference>
<sequence>MYFLFSQVESRFLKPFFIFIFCASLGFCSEQKDRTGIAYDLTRLLALSGTKVEGKFPDQDPLPYHWKKNPGRHSGLPIERKWENTQITFNTDKTLFINHSLDALYLPPNTSYSFEIGKGDYDLNFSAGILGESINSSGLKGKLSLEADGKEIQSFVFEDGNRENWKPIGLQISVHQTIKFIWKSENSHLYLAEPILYFRSNSKKPNVILIVLDSARKDFFGSYGFPYPITPNMDQLAKESVFFENPFSNGNWTKPSMISFFHSEYSSNLGLGNSWFTTKPYQRKVYYGKKRYNLTNVLRENGYYTKTIMNNVFFLDYTTVGIDLGFHNSFQVGMDILDTPALTDHAISFVEEIGRKPFFLHFNLNTPHASYSPPPEDMTVVKKMIPPDVFYKFESPVQRYIGEMFYTDREVGRLLKALKDKNLYDDSLIIVTGDHGELFGAHHDYSYHFIMKTRFGHGETHYDEEINVPYFIKPPRSVEAKVENRKIPGQSSLLSLVPTVLGLLELSFDPKQFKGVDYSSFIFGESENPKEKTIYTEGRMSESLRTEEFKYIRRYPGFTTVRRKFDGEPHTMSEELYDLKKDPEEKTNLSQDMNPDSQTLLIKAREIFKAGRFLNRNKIHLQLPPCGKSICKDSGNLQVQGSIYDWIVPKDTLIQSTSAKQIQYQKDISGSPEELVFLTVNPELEADFRLYRDGSPVAYRVGRWGLEFVWATPRLLKELLTSEREPSGWDKSGLPWIYNDANFSGDSESSAQKEMGKEVKKILETWGYIHE</sequence>
<reference evidence="2 3" key="1">
    <citation type="submission" date="2021-08" db="EMBL/GenBank/DDBJ databases">
        <title>Complete genome sequence of Leptospira kobayashii strain E30.</title>
        <authorList>
            <person name="Nakao R."/>
            <person name="Nakamura S."/>
            <person name="Masuzawa T."/>
            <person name="Koizumi N."/>
        </authorList>
    </citation>
    <scope>NUCLEOTIDE SEQUENCE [LARGE SCALE GENOMIC DNA]</scope>
    <source>
        <strain evidence="2 3">E30</strain>
    </source>
</reference>
<dbReference type="PANTHER" id="PTHR43751">
    <property type="entry name" value="SULFATASE"/>
    <property type="match status" value="1"/>
</dbReference>
<dbReference type="SUPFAM" id="SSF53649">
    <property type="entry name" value="Alkaline phosphatase-like"/>
    <property type="match status" value="1"/>
</dbReference>
<dbReference type="Pfam" id="PF00884">
    <property type="entry name" value="Sulfatase"/>
    <property type="match status" value="1"/>
</dbReference>
<dbReference type="InterPro" id="IPR052701">
    <property type="entry name" value="GAG_Ulvan_Degrading_Sulfatases"/>
</dbReference>
<name>A0ABM7UMR7_9LEPT</name>